<dbReference type="Proteomes" id="UP000299102">
    <property type="component" value="Unassembled WGS sequence"/>
</dbReference>
<gene>
    <name evidence="2" type="ORF">EVAR_40106_1</name>
</gene>
<evidence type="ECO:0000256" key="1">
    <source>
        <dbReference type="SAM" id="MobiDB-lite"/>
    </source>
</evidence>
<name>A0A4C1W9J2_EUMVA</name>
<reference evidence="2 3" key="1">
    <citation type="journal article" date="2019" name="Commun. Biol.">
        <title>The bagworm genome reveals a unique fibroin gene that provides high tensile strength.</title>
        <authorList>
            <person name="Kono N."/>
            <person name="Nakamura H."/>
            <person name="Ohtoshi R."/>
            <person name="Tomita M."/>
            <person name="Numata K."/>
            <person name="Arakawa K."/>
        </authorList>
    </citation>
    <scope>NUCLEOTIDE SEQUENCE [LARGE SCALE GENOMIC DNA]</scope>
</reference>
<protein>
    <submittedName>
        <fullName evidence="2">Uncharacterized protein</fullName>
    </submittedName>
</protein>
<keyword evidence="3" id="KW-1185">Reference proteome</keyword>
<dbReference type="EMBL" id="BGZK01000504">
    <property type="protein sequence ID" value="GBP47550.1"/>
    <property type="molecule type" value="Genomic_DNA"/>
</dbReference>
<accession>A0A4C1W9J2</accession>
<feature type="compositionally biased region" description="Low complexity" evidence="1">
    <location>
        <begin position="7"/>
        <end position="20"/>
    </location>
</feature>
<feature type="region of interest" description="Disordered" evidence="1">
    <location>
        <begin position="1"/>
        <end position="21"/>
    </location>
</feature>
<evidence type="ECO:0000313" key="2">
    <source>
        <dbReference type="EMBL" id="GBP47550.1"/>
    </source>
</evidence>
<sequence length="71" mass="7734">MERPPTADGSRSGASDSGASYVTARNRCQKIAYLSRRYGFQSSTAPSLQSTIERSMRVGISEVKLCAFIDI</sequence>
<dbReference type="AlphaFoldDB" id="A0A4C1W9J2"/>
<comment type="caution">
    <text evidence="2">The sequence shown here is derived from an EMBL/GenBank/DDBJ whole genome shotgun (WGS) entry which is preliminary data.</text>
</comment>
<evidence type="ECO:0000313" key="3">
    <source>
        <dbReference type="Proteomes" id="UP000299102"/>
    </source>
</evidence>
<proteinExistence type="predicted"/>
<organism evidence="2 3">
    <name type="scientific">Eumeta variegata</name>
    <name type="common">Bagworm moth</name>
    <name type="synonym">Eumeta japonica</name>
    <dbReference type="NCBI Taxonomy" id="151549"/>
    <lineage>
        <taxon>Eukaryota</taxon>
        <taxon>Metazoa</taxon>
        <taxon>Ecdysozoa</taxon>
        <taxon>Arthropoda</taxon>
        <taxon>Hexapoda</taxon>
        <taxon>Insecta</taxon>
        <taxon>Pterygota</taxon>
        <taxon>Neoptera</taxon>
        <taxon>Endopterygota</taxon>
        <taxon>Lepidoptera</taxon>
        <taxon>Glossata</taxon>
        <taxon>Ditrysia</taxon>
        <taxon>Tineoidea</taxon>
        <taxon>Psychidae</taxon>
        <taxon>Oiketicinae</taxon>
        <taxon>Eumeta</taxon>
    </lineage>
</organism>